<evidence type="ECO:0000313" key="2">
    <source>
        <dbReference type="EMBL" id="SFJ88258.1"/>
    </source>
</evidence>
<keyword evidence="1" id="KW-0812">Transmembrane</keyword>
<keyword evidence="1" id="KW-1133">Transmembrane helix</keyword>
<feature type="transmembrane region" description="Helical" evidence="1">
    <location>
        <begin position="120"/>
        <end position="144"/>
    </location>
</feature>
<dbReference type="STRING" id="390807.SAMN04488095_0044"/>
<sequence>MTVDISLTGAIVLTIVGIIFCGFGLWMRDEVQKFRRRGQKVTGIVTDVEFVKSDDTNGVSGSYRPTLDVTGPDGTIVSCRTMFSSSGYDYAIGQDVDVLYIPGRDTVLVANGAARWVMPAAFLVMGGGALIAGLLALTGVTLPFGG</sequence>
<organism evidence="2 3">
    <name type="scientific">Jannaschia pohangensis</name>
    <dbReference type="NCBI Taxonomy" id="390807"/>
    <lineage>
        <taxon>Bacteria</taxon>
        <taxon>Pseudomonadati</taxon>
        <taxon>Pseudomonadota</taxon>
        <taxon>Alphaproteobacteria</taxon>
        <taxon>Rhodobacterales</taxon>
        <taxon>Roseobacteraceae</taxon>
        <taxon>Jannaschia</taxon>
    </lineage>
</organism>
<evidence type="ECO:0000313" key="3">
    <source>
        <dbReference type="Proteomes" id="UP000199110"/>
    </source>
</evidence>
<accession>A0A1I3UYF7</accession>
<keyword evidence="1" id="KW-0472">Membrane</keyword>
<reference evidence="2 3" key="1">
    <citation type="submission" date="2016-10" db="EMBL/GenBank/DDBJ databases">
        <authorList>
            <person name="de Groot N.N."/>
        </authorList>
    </citation>
    <scope>NUCLEOTIDE SEQUENCE [LARGE SCALE GENOMIC DNA]</scope>
    <source>
        <strain evidence="2 3">DSM 19073</strain>
    </source>
</reference>
<name>A0A1I3UYF7_9RHOB</name>
<feature type="transmembrane region" description="Helical" evidence="1">
    <location>
        <begin position="6"/>
        <end position="27"/>
    </location>
</feature>
<evidence type="ECO:0000256" key="1">
    <source>
        <dbReference type="SAM" id="Phobius"/>
    </source>
</evidence>
<gene>
    <name evidence="2" type="ORF">SAMN04488095_0044</name>
</gene>
<keyword evidence="3" id="KW-1185">Reference proteome</keyword>
<proteinExistence type="predicted"/>
<dbReference type="AlphaFoldDB" id="A0A1I3UYF7"/>
<dbReference type="RefSeq" id="WP_092785141.1">
    <property type="nucleotide sequence ID" value="NZ_FORA01000011.1"/>
</dbReference>
<dbReference type="OrthoDB" id="681001at2"/>
<dbReference type="EMBL" id="FORA01000011">
    <property type="protein sequence ID" value="SFJ88258.1"/>
    <property type="molecule type" value="Genomic_DNA"/>
</dbReference>
<protein>
    <recommendedName>
        <fullName evidence="4">DUF3592 domain-containing protein</fullName>
    </recommendedName>
</protein>
<evidence type="ECO:0008006" key="4">
    <source>
        <dbReference type="Google" id="ProtNLM"/>
    </source>
</evidence>
<dbReference type="Proteomes" id="UP000199110">
    <property type="component" value="Unassembled WGS sequence"/>
</dbReference>